<reference evidence="1 2" key="1">
    <citation type="submission" date="2014-12" db="EMBL/GenBank/DDBJ databases">
        <title>16Stimator: statistical estimation of ribosomal gene copy numbers from draft genome assemblies.</title>
        <authorList>
            <person name="Perisin M.A."/>
            <person name="Vetter M."/>
            <person name="Gilbert J.A."/>
            <person name="Bergelson J."/>
        </authorList>
    </citation>
    <scope>NUCLEOTIDE SEQUENCE [LARGE SCALE GENOMIC DNA]</scope>
    <source>
        <strain evidence="1 2">MEJ086</strain>
    </source>
</reference>
<sequence>MLHLRGPIRSYRFTVAMVDKNSVVHPTVLVLCVGASNLWERAVPAIRAHGALPPSWDGDASPARAVRQHRFTVAMVDKNSVVHPTALVLCVGASNLWERAVPAIRAHGALPR</sequence>
<accession>A0A0D0L7U7</accession>
<dbReference type="Proteomes" id="UP000032068">
    <property type="component" value="Unassembled WGS sequence"/>
</dbReference>
<organism evidence="1 2">
    <name type="scientific">Pseudomonas fulva</name>
    <dbReference type="NCBI Taxonomy" id="47880"/>
    <lineage>
        <taxon>Bacteria</taxon>
        <taxon>Pseudomonadati</taxon>
        <taxon>Pseudomonadota</taxon>
        <taxon>Gammaproteobacteria</taxon>
        <taxon>Pseudomonadales</taxon>
        <taxon>Pseudomonadaceae</taxon>
        <taxon>Pseudomonas</taxon>
    </lineage>
</organism>
<name>A0A0D0L7U7_9PSED</name>
<evidence type="ECO:0000313" key="2">
    <source>
        <dbReference type="Proteomes" id="UP000032068"/>
    </source>
</evidence>
<dbReference type="AlphaFoldDB" id="A0A0D0L7U7"/>
<dbReference type="EMBL" id="JXQW01000004">
    <property type="protein sequence ID" value="KIQ05994.1"/>
    <property type="molecule type" value="Genomic_DNA"/>
</dbReference>
<proteinExistence type="predicted"/>
<protein>
    <submittedName>
        <fullName evidence="1">Uncharacterized protein</fullName>
    </submittedName>
</protein>
<evidence type="ECO:0000313" key="1">
    <source>
        <dbReference type="EMBL" id="KIQ05994.1"/>
    </source>
</evidence>
<comment type="caution">
    <text evidence="1">The sequence shown here is derived from an EMBL/GenBank/DDBJ whole genome shotgun (WGS) entry which is preliminary data.</text>
</comment>
<gene>
    <name evidence="1" type="ORF">RU08_02030</name>
</gene>